<gene>
    <name evidence="4" type="ORF">CSC3H3_14085</name>
</gene>
<comment type="similarity">
    <text evidence="1">Belongs to the glycosyltransferase 2 family. WaaE/KdtX subfamily.</text>
</comment>
<sequence length="243" mass="27487">MCVHNEEERLAACLEHLRFADELVILCDKCTDSSEQIARDFGAKVVVGRWDIEGERRNQAQREASGDWLLEIDADEHVSAELAHSIRAIIANPEFDRYPVYIDNYIGKRLVKYGWGASFGTSIVCRLLKPGTKQWGMQRVHPSITWSGREGPVLKGSVAHYLDRNISDMVRRLDSYSTARAKDLKASGNIGTLANNIRRFFSRFIKCFIGRKGYREGALGLLIAIFAGLFPLISYIKAKYDDI</sequence>
<feature type="transmembrane region" description="Helical" evidence="2">
    <location>
        <begin position="218"/>
        <end position="236"/>
    </location>
</feature>
<dbReference type="InterPro" id="IPR001173">
    <property type="entry name" value="Glyco_trans_2-like"/>
</dbReference>
<protein>
    <submittedName>
        <fullName evidence="4">Glycosyl transferase</fullName>
    </submittedName>
</protein>
<dbReference type="PANTHER" id="PTHR43630:SF2">
    <property type="entry name" value="GLYCOSYLTRANSFERASE"/>
    <property type="match status" value="1"/>
</dbReference>
<dbReference type="SUPFAM" id="SSF53448">
    <property type="entry name" value="Nucleotide-diphospho-sugar transferases"/>
    <property type="match status" value="1"/>
</dbReference>
<keyword evidence="2" id="KW-1133">Transmembrane helix</keyword>
<proteinExistence type="inferred from homology"/>
<evidence type="ECO:0000256" key="2">
    <source>
        <dbReference type="SAM" id="Phobius"/>
    </source>
</evidence>
<keyword evidence="2" id="KW-0472">Membrane</keyword>
<dbReference type="GO" id="GO:0016740">
    <property type="term" value="F:transferase activity"/>
    <property type="evidence" value="ECO:0007669"/>
    <property type="project" value="UniProtKB-KW"/>
</dbReference>
<evidence type="ECO:0000256" key="1">
    <source>
        <dbReference type="ARBA" id="ARBA00038494"/>
    </source>
</evidence>
<dbReference type="PANTHER" id="PTHR43630">
    <property type="entry name" value="POLY-BETA-1,6-N-ACETYL-D-GLUCOSAMINE SYNTHASE"/>
    <property type="match status" value="1"/>
</dbReference>
<keyword evidence="4" id="KW-0808">Transferase</keyword>
<dbReference type="Gene3D" id="3.90.550.10">
    <property type="entry name" value="Spore Coat Polysaccharide Biosynthesis Protein SpsA, Chain A"/>
    <property type="match status" value="1"/>
</dbReference>
<name>A0ABN5FMK6_9PROT</name>
<keyword evidence="2" id="KW-0812">Transmembrane</keyword>
<accession>A0ABN5FMK6</accession>
<dbReference type="Proteomes" id="UP000233458">
    <property type="component" value="Chromosome"/>
</dbReference>
<organism evidence="4 5">
    <name type="scientific">Thalassospira marina</name>
    <dbReference type="NCBI Taxonomy" id="2048283"/>
    <lineage>
        <taxon>Bacteria</taxon>
        <taxon>Pseudomonadati</taxon>
        <taxon>Pseudomonadota</taxon>
        <taxon>Alphaproteobacteria</taxon>
        <taxon>Rhodospirillales</taxon>
        <taxon>Thalassospiraceae</taxon>
        <taxon>Thalassospira</taxon>
    </lineage>
</organism>
<evidence type="ECO:0000313" key="4">
    <source>
        <dbReference type="EMBL" id="AUG55124.1"/>
    </source>
</evidence>
<dbReference type="InterPro" id="IPR029044">
    <property type="entry name" value="Nucleotide-diphossugar_trans"/>
</dbReference>
<evidence type="ECO:0000313" key="5">
    <source>
        <dbReference type="Proteomes" id="UP000233458"/>
    </source>
</evidence>
<dbReference type="EMBL" id="CP024199">
    <property type="protein sequence ID" value="AUG55124.1"/>
    <property type="molecule type" value="Genomic_DNA"/>
</dbReference>
<evidence type="ECO:0000259" key="3">
    <source>
        <dbReference type="Pfam" id="PF00535"/>
    </source>
</evidence>
<reference evidence="4 5" key="1">
    <citation type="submission" date="2017-10" db="EMBL/GenBank/DDBJ databases">
        <title>Biodiversity and function of Thalassospira species in the particle-attached aromatic-hydrocarbon-degrading consortia from the surface seawater of the China South Sea.</title>
        <authorList>
            <person name="Dong C."/>
            <person name="Liu R."/>
            <person name="Shao Z."/>
        </authorList>
    </citation>
    <scope>NUCLEOTIDE SEQUENCE [LARGE SCALE GENOMIC DNA]</scope>
    <source>
        <strain evidence="4 5">CSC3H3</strain>
    </source>
</reference>
<dbReference type="Pfam" id="PF00535">
    <property type="entry name" value="Glycos_transf_2"/>
    <property type="match status" value="1"/>
</dbReference>
<keyword evidence="5" id="KW-1185">Reference proteome</keyword>
<dbReference type="CDD" id="cd02511">
    <property type="entry name" value="Beta4Glucosyltransferase"/>
    <property type="match status" value="1"/>
</dbReference>
<feature type="domain" description="Glycosyltransferase 2-like" evidence="3">
    <location>
        <begin position="1"/>
        <end position="83"/>
    </location>
</feature>